<protein>
    <submittedName>
        <fullName evidence="1">Uncharacterized protein</fullName>
    </submittedName>
</protein>
<dbReference type="EMBL" id="LAZR01018671">
    <property type="protein sequence ID" value="KKL95460.1"/>
    <property type="molecule type" value="Genomic_DNA"/>
</dbReference>
<dbReference type="AlphaFoldDB" id="A0A0F9INY8"/>
<name>A0A0F9INY8_9ZZZZ</name>
<reference evidence="1" key="1">
    <citation type="journal article" date="2015" name="Nature">
        <title>Complex archaea that bridge the gap between prokaryotes and eukaryotes.</title>
        <authorList>
            <person name="Spang A."/>
            <person name="Saw J.H."/>
            <person name="Jorgensen S.L."/>
            <person name="Zaremba-Niedzwiedzka K."/>
            <person name="Martijn J."/>
            <person name="Lind A.E."/>
            <person name="van Eijk R."/>
            <person name="Schleper C."/>
            <person name="Guy L."/>
            <person name="Ettema T.J."/>
        </authorList>
    </citation>
    <scope>NUCLEOTIDE SEQUENCE</scope>
</reference>
<comment type="caution">
    <text evidence="1">The sequence shown here is derived from an EMBL/GenBank/DDBJ whole genome shotgun (WGS) entry which is preliminary data.</text>
</comment>
<evidence type="ECO:0000313" key="1">
    <source>
        <dbReference type="EMBL" id="KKL95460.1"/>
    </source>
</evidence>
<sequence length="77" mass="8828">MNKKLTQPQKDLLGALSFDEWRTAPDLTAGNTITALQNRGIIKIRTPTDIRDRILAGESVSCPWREYEMIRVKEEVQ</sequence>
<accession>A0A0F9INY8</accession>
<gene>
    <name evidence="1" type="ORF">LCGC14_1854370</name>
</gene>
<organism evidence="1">
    <name type="scientific">marine sediment metagenome</name>
    <dbReference type="NCBI Taxonomy" id="412755"/>
    <lineage>
        <taxon>unclassified sequences</taxon>
        <taxon>metagenomes</taxon>
        <taxon>ecological metagenomes</taxon>
    </lineage>
</organism>
<proteinExistence type="predicted"/>